<comment type="caution">
    <text evidence="2">The sequence shown here is derived from an EMBL/GenBank/DDBJ whole genome shotgun (WGS) entry which is preliminary data.</text>
</comment>
<feature type="compositionally biased region" description="Basic and acidic residues" evidence="1">
    <location>
        <begin position="641"/>
        <end position="655"/>
    </location>
</feature>
<feature type="region of interest" description="Disordered" evidence="1">
    <location>
        <begin position="1"/>
        <end position="33"/>
    </location>
</feature>
<feature type="compositionally biased region" description="Acidic residues" evidence="1">
    <location>
        <begin position="420"/>
        <end position="443"/>
    </location>
</feature>
<organism evidence="2 3">
    <name type="scientific">Trichoderma harzianum</name>
    <name type="common">Hypocrea lixii</name>
    <dbReference type="NCBI Taxonomy" id="5544"/>
    <lineage>
        <taxon>Eukaryota</taxon>
        <taxon>Fungi</taxon>
        <taxon>Dikarya</taxon>
        <taxon>Ascomycota</taxon>
        <taxon>Pezizomycotina</taxon>
        <taxon>Sordariomycetes</taxon>
        <taxon>Hypocreomycetidae</taxon>
        <taxon>Hypocreales</taxon>
        <taxon>Hypocreaceae</taxon>
        <taxon>Trichoderma</taxon>
    </lineage>
</organism>
<protein>
    <submittedName>
        <fullName evidence="2">Uncharacterized protein</fullName>
    </submittedName>
</protein>
<feature type="compositionally biased region" description="Basic residues" evidence="1">
    <location>
        <begin position="656"/>
        <end position="668"/>
    </location>
</feature>
<feature type="region of interest" description="Disordered" evidence="1">
    <location>
        <begin position="353"/>
        <end position="406"/>
    </location>
</feature>
<feature type="compositionally biased region" description="Polar residues" evidence="1">
    <location>
        <begin position="371"/>
        <end position="394"/>
    </location>
</feature>
<evidence type="ECO:0000313" key="3">
    <source>
        <dbReference type="Proteomes" id="UP000034112"/>
    </source>
</evidence>
<evidence type="ECO:0000313" key="2">
    <source>
        <dbReference type="EMBL" id="KKP03908.1"/>
    </source>
</evidence>
<accession>A0A0F9XUZ9</accession>
<gene>
    <name evidence="2" type="ORF">THAR02_03996</name>
</gene>
<evidence type="ECO:0000256" key="1">
    <source>
        <dbReference type="SAM" id="MobiDB-lite"/>
    </source>
</evidence>
<dbReference type="OrthoDB" id="4776573at2759"/>
<dbReference type="AlphaFoldDB" id="A0A0F9XUZ9"/>
<feature type="compositionally biased region" description="Basic and acidic residues" evidence="1">
    <location>
        <begin position="16"/>
        <end position="28"/>
    </location>
</feature>
<feature type="compositionally biased region" description="Low complexity" evidence="1">
    <location>
        <begin position="615"/>
        <end position="626"/>
    </location>
</feature>
<feature type="compositionally biased region" description="Low complexity" evidence="1">
    <location>
        <begin position="459"/>
        <end position="468"/>
    </location>
</feature>
<proteinExistence type="predicted"/>
<dbReference type="EMBL" id="JOKZ01000094">
    <property type="protein sequence ID" value="KKP03908.1"/>
    <property type="molecule type" value="Genomic_DNA"/>
</dbReference>
<feature type="region of interest" description="Disordered" evidence="1">
    <location>
        <begin position="606"/>
        <end position="668"/>
    </location>
</feature>
<name>A0A0F9XUZ9_TRIHA</name>
<feature type="region of interest" description="Disordered" evidence="1">
    <location>
        <begin position="420"/>
        <end position="477"/>
    </location>
</feature>
<dbReference type="Proteomes" id="UP000034112">
    <property type="component" value="Unassembled WGS sequence"/>
</dbReference>
<sequence length="668" mass="74597">MEDSLNGRGYGFETTNPDKSHLETHGENLKASPLTNIGMDQTSWLDLSADGDTPTSPSPPQSPRKAHLWLSLCQLIYFGIILFYEFHPNLSFSQLKSLLIPQAASSPSKLTRSKSIIERAASRASEYSISPNTSRSEDQIVGRSGLPPWDRTVDIVFHKYKHGDAKPDKSVALKALTNKFFALHKRQKSKAGEKSQEKLVASYEVLGSKPISLNRFSWNQDCWEPSDFIPLGEVLAIFRPYLSVSFDFYATIFVAILSEHSFHVTFSPFIAQRLNPLATTWLNKYGIFIKSLIIEVDLSRLGLGPTPQAIDLFPGTGHLQSLLLEFSLSQLKRVPEAPLETLIIACRRFHGQREDIPDPPEDISESKLSVRASSASLQNQYSSAESSGRQSSCDMSERTVRVVSPAPEDFFENSELDFEYDDEEEQEQDDDDEHTNLGEDSDEGYVVNMSLESSEDSSDSFSSSDSSSNPDTSLALPPSIQEEDLSYCPEKYLSICNHLVRLRNKVTSLRIAGFSEAYSHAFLATLFPEAKFLPLAQHSYRVAPSTFWPRLRGQKSWVDAGQGTLVLDDHEVMPEPCIFPEGPFQLPPPIVYKSSIRSFPMGLETVTRPRNNTVSSGSSLPSQKSLESNEEANTSKSSRSSCEKSKVQKLLDRCKEKSRRRPRPTSAP</sequence>
<reference evidence="3" key="1">
    <citation type="journal article" date="2015" name="Genome Announc.">
        <title>Draft whole-genome sequence of the biocontrol agent Trichoderma harzianum T6776.</title>
        <authorList>
            <person name="Baroncelli R."/>
            <person name="Piaggeschi G."/>
            <person name="Fiorini L."/>
            <person name="Bertolini E."/>
            <person name="Zapparata A."/>
            <person name="Pe M.E."/>
            <person name="Sarrocco S."/>
            <person name="Vannacci G."/>
        </authorList>
    </citation>
    <scope>NUCLEOTIDE SEQUENCE [LARGE SCALE GENOMIC DNA]</scope>
    <source>
        <strain evidence="3">T6776</strain>
    </source>
</reference>
<dbReference type="OMA" id="CRRFYGK"/>